<protein>
    <recommendedName>
        <fullName evidence="5">Heat-labile enterotoxin IIA, A chain</fullName>
    </recommendedName>
</protein>
<proteinExistence type="predicted"/>
<evidence type="ECO:0008006" key="5">
    <source>
        <dbReference type="Google" id="ProtNLM"/>
    </source>
</evidence>
<feature type="region of interest" description="Disordered" evidence="1">
    <location>
        <begin position="54"/>
        <end position="106"/>
    </location>
</feature>
<dbReference type="EMBL" id="MRVG01000010">
    <property type="protein sequence ID" value="PMB65170.1"/>
    <property type="molecule type" value="Genomic_DNA"/>
</dbReference>
<feature type="chain" id="PRO_5014834273" description="Heat-labile enterotoxin IIA, A chain" evidence="2">
    <location>
        <begin position="20"/>
        <end position="466"/>
    </location>
</feature>
<accession>A0A2N6ND17</accession>
<keyword evidence="2" id="KW-0732">Signal</keyword>
<organism evidence="3 4">
    <name type="scientific">Beauveria bassiana</name>
    <name type="common">White muscardine disease fungus</name>
    <name type="synonym">Tritirachium shiotae</name>
    <dbReference type="NCBI Taxonomy" id="176275"/>
    <lineage>
        <taxon>Eukaryota</taxon>
        <taxon>Fungi</taxon>
        <taxon>Dikarya</taxon>
        <taxon>Ascomycota</taxon>
        <taxon>Pezizomycotina</taxon>
        <taxon>Sordariomycetes</taxon>
        <taxon>Hypocreomycetidae</taxon>
        <taxon>Hypocreales</taxon>
        <taxon>Cordycipitaceae</taxon>
        <taxon>Beauveria</taxon>
    </lineage>
</organism>
<evidence type="ECO:0000256" key="2">
    <source>
        <dbReference type="SAM" id="SignalP"/>
    </source>
</evidence>
<reference evidence="3 4" key="1">
    <citation type="journal article" date="2016" name="Appl. Microbiol. Biotechnol.">
        <title>Characterization of T-DNA insertion mutants with decreased virulence in the entomopathogenic fungus Beauveria bassiana JEF-007.</title>
        <authorList>
            <person name="Kim S."/>
            <person name="Lee S.J."/>
            <person name="Nai Y.S."/>
            <person name="Yu J.S."/>
            <person name="Lee M.R."/>
            <person name="Yang Y.T."/>
            <person name="Kim J.S."/>
        </authorList>
    </citation>
    <scope>NUCLEOTIDE SEQUENCE [LARGE SCALE GENOMIC DNA]</scope>
    <source>
        <strain evidence="3 4">JEF-007</strain>
    </source>
</reference>
<dbReference type="AlphaFoldDB" id="A0A2N6ND17"/>
<sequence>MKVALLTLLVAAGTAITDSAIIQARRRPKPGSESARELLNLVQNGLQTWGLAGAINTPSGNPSGPSRNMPGGLPELNRPHPPKQDGVPGTPGNPLGPRKKQGRIYPRRKSCIKKRDIQCPAGTTATGKTSKYPKLRLNGRGGAMVAFTTLSPLAHDILTAVNNWDNPVGKAVAWFDGAMADLQEAIGGKNVPEIHGNELKLCDKPGHPDAIDEACQRRKDAPPEEQKQQQQAIDGLNQVAELCETVEDDAPSDANMKTKVLESCNKFSETLEDMVDANAGLVLMGEVARARTLNNHDIEDSDQAVVEELIKKGAFGPATNQTEISEIATLYLSYMSAYIVVELEEDGSEELIDHNEPPVWLELLQMGAGYVPEDRAAVTEALQLLDGSPYLHEFDKEGRQSLVTVQTCWDQAGLLAFQPYRWDIVSAGLVYLERKLRDTSSALACAPCMTPAGFWVLRCGSAVPYI</sequence>
<gene>
    <name evidence="3" type="ORF">BM221_008526</name>
</gene>
<name>A0A2N6ND17_BEABA</name>
<dbReference type="Proteomes" id="UP000235728">
    <property type="component" value="Unassembled WGS sequence"/>
</dbReference>
<evidence type="ECO:0000313" key="4">
    <source>
        <dbReference type="Proteomes" id="UP000235728"/>
    </source>
</evidence>
<comment type="caution">
    <text evidence="3">The sequence shown here is derived from an EMBL/GenBank/DDBJ whole genome shotgun (WGS) entry which is preliminary data.</text>
</comment>
<feature type="compositionally biased region" description="Basic residues" evidence="1">
    <location>
        <begin position="97"/>
        <end position="106"/>
    </location>
</feature>
<feature type="compositionally biased region" description="Polar residues" evidence="1">
    <location>
        <begin position="56"/>
        <end position="66"/>
    </location>
</feature>
<dbReference type="OMA" id="LACAPCM"/>
<feature type="signal peptide" evidence="2">
    <location>
        <begin position="1"/>
        <end position="19"/>
    </location>
</feature>
<evidence type="ECO:0000313" key="3">
    <source>
        <dbReference type="EMBL" id="PMB65170.1"/>
    </source>
</evidence>
<evidence type="ECO:0000256" key="1">
    <source>
        <dbReference type="SAM" id="MobiDB-lite"/>
    </source>
</evidence>